<name>A0A9N9YUX7_9HYPO</name>
<dbReference type="EMBL" id="CABFOC020000013">
    <property type="protein sequence ID" value="CAH0045926.1"/>
    <property type="molecule type" value="Genomic_DNA"/>
</dbReference>
<organism evidence="3 4">
    <name type="scientific">Clonostachys solani</name>
    <dbReference type="NCBI Taxonomy" id="160281"/>
    <lineage>
        <taxon>Eukaryota</taxon>
        <taxon>Fungi</taxon>
        <taxon>Dikarya</taxon>
        <taxon>Ascomycota</taxon>
        <taxon>Pezizomycotina</taxon>
        <taxon>Sordariomycetes</taxon>
        <taxon>Hypocreomycetidae</taxon>
        <taxon>Hypocreales</taxon>
        <taxon>Bionectriaceae</taxon>
        <taxon>Clonostachys</taxon>
    </lineage>
</organism>
<dbReference type="CDD" id="cd02440">
    <property type="entry name" value="AdoMet_MTases"/>
    <property type="match status" value="1"/>
</dbReference>
<protein>
    <recommendedName>
        <fullName evidence="2">Methyltransferase domain-containing protein</fullName>
    </recommendedName>
</protein>
<proteinExistence type="inferred from homology"/>
<evidence type="ECO:0000313" key="4">
    <source>
        <dbReference type="Proteomes" id="UP000775872"/>
    </source>
</evidence>
<sequence length="271" mass="30552">MSLNSFAHLYEEATIVESRPSVLDILDNYAPQLHSDMSILDLACGSGTVTRVIHEQCSAKNIKPPRIVGVDIGDMFIEAFNENKKAYGWETAQGFVGDASDLHMCKDGEFDLVIMNYGLFAVADAVANKVTAEIRRVLKPGGRAFFTVWRDNFISRMFQGTNRAVGRPQEEVDRHDLGKWSLAETSHDTLVAGGFEPSKVKHFRHDDTFGLANQKSLVDRFDQPFWKNVGTAAWTDDQKPRWRAEVEKLILKEQEERGGLQANCWIFVAEK</sequence>
<feature type="domain" description="Methyltransferase" evidence="2">
    <location>
        <begin position="39"/>
        <end position="142"/>
    </location>
</feature>
<evidence type="ECO:0000256" key="1">
    <source>
        <dbReference type="ARBA" id="ARBA00038158"/>
    </source>
</evidence>
<evidence type="ECO:0000259" key="2">
    <source>
        <dbReference type="Pfam" id="PF13649"/>
    </source>
</evidence>
<dbReference type="InterPro" id="IPR029063">
    <property type="entry name" value="SAM-dependent_MTases_sf"/>
</dbReference>
<dbReference type="InterPro" id="IPR041698">
    <property type="entry name" value="Methyltransf_25"/>
</dbReference>
<keyword evidence="4" id="KW-1185">Reference proteome</keyword>
<accession>A0A9N9YUX7</accession>
<comment type="caution">
    <text evidence="3">The sequence shown here is derived from an EMBL/GenBank/DDBJ whole genome shotgun (WGS) entry which is preliminary data.</text>
</comment>
<dbReference type="Pfam" id="PF13649">
    <property type="entry name" value="Methyltransf_25"/>
    <property type="match status" value="1"/>
</dbReference>
<evidence type="ECO:0000313" key="3">
    <source>
        <dbReference type="EMBL" id="CAH0045926.1"/>
    </source>
</evidence>
<comment type="similarity">
    <text evidence="1">Belongs to the methyltransferase superfamily. LaeA methyltransferase family.</text>
</comment>
<dbReference type="PANTHER" id="PTHR43591">
    <property type="entry name" value="METHYLTRANSFERASE"/>
    <property type="match status" value="1"/>
</dbReference>
<dbReference type="Proteomes" id="UP000775872">
    <property type="component" value="Unassembled WGS sequence"/>
</dbReference>
<dbReference type="SUPFAM" id="SSF53335">
    <property type="entry name" value="S-adenosyl-L-methionine-dependent methyltransferases"/>
    <property type="match status" value="1"/>
</dbReference>
<dbReference type="Gene3D" id="3.40.50.150">
    <property type="entry name" value="Vaccinia Virus protein VP39"/>
    <property type="match status" value="1"/>
</dbReference>
<dbReference type="OrthoDB" id="10017101at2759"/>
<dbReference type="AlphaFoldDB" id="A0A9N9YUX7"/>
<reference evidence="3" key="1">
    <citation type="submission" date="2021-10" db="EMBL/GenBank/DDBJ databases">
        <authorList>
            <person name="Piombo E."/>
        </authorList>
    </citation>
    <scope>NUCLEOTIDE SEQUENCE</scope>
</reference>
<gene>
    <name evidence="3" type="ORF">CSOL1703_00012559</name>
</gene>